<keyword evidence="2" id="KW-1185">Reference proteome</keyword>
<dbReference type="AlphaFoldDB" id="A0A9Q1BU64"/>
<comment type="caution">
    <text evidence="1">The sequence shown here is derived from an EMBL/GenBank/DDBJ whole genome shotgun (WGS) entry which is preliminary data.</text>
</comment>
<sequence>MTDEEMWAFEESLDGVLYIVELFQSVDEESGCTTVKMTPKDSPRVQTTTYNPYNKVPRTDEFMLAKACLNVNTTGYYEPPPTPTQWKDFNLTVEFFVLSVNMSL</sequence>
<gene>
    <name evidence="1" type="ORF">HOLleu_22970</name>
</gene>
<accession>A0A9Q1BU64</accession>
<dbReference type="Proteomes" id="UP001152320">
    <property type="component" value="Chromosome 11"/>
</dbReference>
<evidence type="ECO:0000313" key="2">
    <source>
        <dbReference type="Proteomes" id="UP001152320"/>
    </source>
</evidence>
<reference evidence="1" key="1">
    <citation type="submission" date="2021-10" db="EMBL/GenBank/DDBJ databases">
        <title>Tropical sea cucumber genome reveals ecological adaptation and Cuvierian tubules defense mechanism.</title>
        <authorList>
            <person name="Chen T."/>
        </authorList>
    </citation>
    <scope>NUCLEOTIDE SEQUENCE</scope>
    <source>
        <strain evidence="1">Nanhai2018</strain>
        <tissue evidence="1">Muscle</tissue>
    </source>
</reference>
<proteinExistence type="predicted"/>
<evidence type="ECO:0000313" key="1">
    <source>
        <dbReference type="EMBL" id="KAJ8032891.1"/>
    </source>
</evidence>
<dbReference type="EMBL" id="JAIZAY010000011">
    <property type="protein sequence ID" value="KAJ8032891.1"/>
    <property type="molecule type" value="Genomic_DNA"/>
</dbReference>
<protein>
    <submittedName>
        <fullName evidence="1">Uncharacterized protein</fullName>
    </submittedName>
</protein>
<organism evidence="1 2">
    <name type="scientific">Holothuria leucospilota</name>
    <name type="common">Black long sea cucumber</name>
    <name type="synonym">Mertensiothuria leucospilota</name>
    <dbReference type="NCBI Taxonomy" id="206669"/>
    <lineage>
        <taxon>Eukaryota</taxon>
        <taxon>Metazoa</taxon>
        <taxon>Echinodermata</taxon>
        <taxon>Eleutherozoa</taxon>
        <taxon>Echinozoa</taxon>
        <taxon>Holothuroidea</taxon>
        <taxon>Aspidochirotacea</taxon>
        <taxon>Aspidochirotida</taxon>
        <taxon>Holothuriidae</taxon>
        <taxon>Holothuria</taxon>
    </lineage>
</organism>
<name>A0A9Q1BU64_HOLLE</name>